<evidence type="ECO:0000256" key="1">
    <source>
        <dbReference type="SAM" id="SignalP"/>
    </source>
</evidence>
<dbReference type="InterPro" id="IPR050263">
    <property type="entry name" value="Bact_Fimbrial_Adh_Pro"/>
</dbReference>
<dbReference type="Gene3D" id="2.60.40.1090">
    <property type="entry name" value="Fimbrial-type adhesion domain"/>
    <property type="match status" value="1"/>
</dbReference>
<feature type="chain" id="PRO_5017454436" evidence="1">
    <location>
        <begin position="21"/>
        <end position="174"/>
    </location>
</feature>
<dbReference type="PANTHER" id="PTHR33420">
    <property type="entry name" value="FIMBRIAL SUBUNIT ELFA-RELATED"/>
    <property type="match status" value="1"/>
</dbReference>
<dbReference type="PANTHER" id="PTHR33420:SF25">
    <property type="entry name" value="PROTEIN FIMF"/>
    <property type="match status" value="1"/>
</dbReference>
<name>A0A1I4X2F5_9GAMM</name>
<dbReference type="InterPro" id="IPR036937">
    <property type="entry name" value="Adhesion_dom_fimbrial_sf"/>
</dbReference>
<protein>
    <submittedName>
        <fullName evidence="3">Minor fimbrial subunit</fullName>
    </submittedName>
</protein>
<evidence type="ECO:0000313" key="4">
    <source>
        <dbReference type="Proteomes" id="UP000242222"/>
    </source>
</evidence>
<dbReference type="Proteomes" id="UP000242222">
    <property type="component" value="Unassembled WGS sequence"/>
</dbReference>
<dbReference type="STRING" id="1367852.SAMN05216516_103227"/>
<feature type="domain" description="Fimbrial-type adhesion" evidence="2">
    <location>
        <begin position="25"/>
        <end position="174"/>
    </location>
</feature>
<reference evidence="4" key="1">
    <citation type="submission" date="2016-10" db="EMBL/GenBank/DDBJ databases">
        <authorList>
            <person name="Varghese N."/>
            <person name="Submissions S."/>
        </authorList>
    </citation>
    <scope>NUCLEOTIDE SEQUENCE [LARGE SCALE GENOMIC DNA]</scope>
    <source>
        <strain evidence="4">N6PO6</strain>
    </source>
</reference>
<proteinExistence type="predicted"/>
<dbReference type="SUPFAM" id="SSF49401">
    <property type="entry name" value="Bacterial adhesins"/>
    <property type="match status" value="1"/>
</dbReference>
<dbReference type="RefSeq" id="WP_092876614.1">
    <property type="nucleotide sequence ID" value="NZ_FOVC01000003.1"/>
</dbReference>
<sequence length="174" mass="18499">MKKYFLILCLLPFAAGYVHAADSTITITGYLKDNACSVSVDSQDFTVDLLSTAAKQFNRVGTVTPSIPFKIVFDKCGSSVTAVRVGYVGTSDSDNTTLLKIDAGTNAASGIGVQILDRDQTPIPLNAAQDSLKWMTLTAGQPNTLGFYARLMATRAPVMAGTVTATANFTLEFQ</sequence>
<accession>A0A1I4X2F5</accession>
<feature type="signal peptide" evidence="1">
    <location>
        <begin position="1"/>
        <end position="20"/>
    </location>
</feature>
<dbReference type="GO" id="GO:0043709">
    <property type="term" value="P:cell adhesion involved in single-species biofilm formation"/>
    <property type="evidence" value="ECO:0007669"/>
    <property type="project" value="TreeGrafter"/>
</dbReference>
<dbReference type="AlphaFoldDB" id="A0A1I4X2F5"/>
<keyword evidence="1" id="KW-0732">Signal</keyword>
<dbReference type="GO" id="GO:0009289">
    <property type="term" value="C:pilus"/>
    <property type="evidence" value="ECO:0007669"/>
    <property type="project" value="InterPro"/>
</dbReference>
<dbReference type="OrthoDB" id="6896277at2"/>
<gene>
    <name evidence="3" type="ORF">SAMN05216516_103227</name>
</gene>
<dbReference type="InterPro" id="IPR000259">
    <property type="entry name" value="Adhesion_dom_fimbrial"/>
</dbReference>
<dbReference type="Pfam" id="PF00419">
    <property type="entry name" value="Fimbrial"/>
    <property type="match status" value="1"/>
</dbReference>
<dbReference type="EMBL" id="FOVC01000003">
    <property type="protein sequence ID" value="SFN19653.1"/>
    <property type="molecule type" value="Genomic_DNA"/>
</dbReference>
<organism evidence="3 4">
    <name type="scientific">Izhakiella capsodis</name>
    <dbReference type="NCBI Taxonomy" id="1367852"/>
    <lineage>
        <taxon>Bacteria</taxon>
        <taxon>Pseudomonadati</taxon>
        <taxon>Pseudomonadota</taxon>
        <taxon>Gammaproteobacteria</taxon>
        <taxon>Enterobacterales</taxon>
        <taxon>Erwiniaceae</taxon>
        <taxon>Izhakiella</taxon>
    </lineage>
</organism>
<dbReference type="InterPro" id="IPR008966">
    <property type="entry name" value="Adhesion_dom_sf"/>
</dbReference>
<evidence type="ECO:0000259" key="2">
    <source>
        <dbReference type="Pfam" id="PF00419"/>
    </source>
</evidence>
<evidence type="ECO:0000313" key="3">
    <source>
        <dbReference type="EMBL" id="SFN19653.1"/>
    </source>
</evidence>
<keyword evidence="4" id="KW-1185">Reference proteome</keyword>